<organism evidence="3 4">
    <name type="scientific">Rubrobacter taiwanensis</name>
    <dbReference type="NCBI Taxonomy" id="185139"/>
    <lineage>
        <taxon>Bacteria</taxon>
        <taxon>Bacillati</taxon>
        <taxon>Actinomycetota</taxon>
        <taxon>Rubrobacteria</taxon>
        <taxon>Rubrobacterales</taxon>
        <taxon>Rubrobacteraceae</taxon>
        <taxon>Rubrobacter</taxon>
    </lineage>
</organism>
<dbReference type="OrthoDB" id="9796287at2"/>
<dbReference type="InterPro" id="IPR006222">
    <property type="entry name" value="GCVT_N"/>
</dbReference>
<dbReference type="Proteomes" id="UP000295244">
    <property type="component" value="Unassembled WGS sequence"/>
</dbReference>
<dbReference type="SUPFAM" id="SSF103025">
    <property type="entry name" value="Folate-binding domain"/>
    <property type="match status" value="1"/>
</dbReference>
<dbReference type="NCBIfam" id="TIGR03317">
    <property type="entry name" value="ygfZ_signature"/>
    <property type="match status" value="1"/>
</dbReference>
<proteinExistence type="predicted"/>
<dbReference type="InterPro" id="IPR027266">
    <property type="entry name" value="TrmE/GcvT-like"/>
</dbReference>
<evidence type="ECO:0000256" key="1">
    <source>
        <dbReference type="ARBA" id="ARBA00022946"/>
    </source>
</evidence>
<protein>
    <submittedName>
        <fullName evidence="3">Folate-binding protein</fullName>
    </submittedName>
</protein>
<evidence type="ECO:0000313" key="3">
    <source>
        <dbReference type="EMBL" id="TCJ20550.1"/>
    </source>
</evidence>
<evidence type="ECO:0000313" key="4">
    <source>
        <dbReference type="Proteomes" id="UP000295244"/>
    </source>
</evidence>
<evidence type="ECO:0000259" key="2">
    <source>
        <dbReference type="Pfam" id="PF01571"/>
    </source>
</evidence>
<comment type="caution">
    <text evidence="3">The sequence shown here is derived from an EMBL/GenBank/DDBJ whole genome shotgun (WGS) entry which is preliminary data.</text>
</comment>
<dbReference type="PANTHER" id="PTHR43757">
    <property type="entry name" value="AMINOMETHYLTRANSFERASE"/>
    <property type="match status" value="1"/>
</dbReference>
<dbReference type="EMBL" id="SKBU01000003">
    <property type="protein sequence ID" value="TCJ20550.1"/>
    <property type="molecule type" value="Genomic_DNA"/>
</dbReference>
<dbReference type="PIRSF" id="PIRSF006487">
    <property type="entry name" value="GcvT"/>
    <property type="match status" value="1"/>
</dbReference>
<dbReference type="Gene3D" id="3.30.1360.120">
    <property type="entry name" value="Probable tRNA modification gtpase trme, domain 1"/>
    <property type="match status" value="1"/>
</dbReference>
<gene>
    <name evidence="3" type="ORF">E0L93_01640</name>
</gene>
<reference evidence="3 4" key="1">
    <citation type="submission" date="2019-03" db="EMBL/GenBank/DDBJ databases">
        <title>Whole genome sequence of a novel Rubrobacter taiwanensis strain, isolated from Yellowstone National Park.</title>
        <authorList>
            <person name="Freed S."/>
            <person name="Ramaley R.F."/>
            <person name="Kyndt J.A."/>
        </authorList>
    </citation>
    <scope>NUCLEOTIDE SEQUENCE [LARGE SCALE GENOMIC DNA]</scope>
    <source>
        <strain evidence="3 4">Yellowstone</strain>
    </source>
</reference>
<dbReference type="AlphaFoldDB" id="A0A4R1BS18"/>
<name>A0A4R1BS18_9ACTN</name>
<dbReference type="Pfam" id="PF01571">
    <property type="entry name" value="GCV_T"/>
    <property type="match status" value="1"/>
</dbReference>
<accession>A0A4R1BS18</accession>
<dbReference type="InterPro" id="IPR028896">
    <property type="entry name" value="GcvT/YgfZ/DmdA"/>
</dbReference>
<dbReference type="PANTHER" id="PTHR43757:SF2">
    <property type="entry name" value="AMINOMETHYLTRANSFERASE, MITOCHONDRIAL"/>
    <property type="match status" value="1"/>
</dbReference>
<sequence>MTAMKHQEKTVRLPLHELHDALGAEFTRFGGCLVPADYGDALAELAALEHGTGLVDRSFRPIFRLSGRDPSEMLRAVVTNEIPQEPDRGAYAALLSPKGRIQTDLRILKTGETAILLDTEPEGETAAQKILGRYAPFSRLKLETLSPEWGMLGLYGPQAPALLNLNLPEHASSEVEIGGARLLAAGTAHPLPGCDLLGPPAALRTAWETLISRGARPAGLRAFETARIAAGIPRFGADMDDAVFPAEAGILERAVSLKKGCYPGQETVARMHYRGRPRHTLHRFTVTGKAPAGAEILQEDARVGALTSISPLPVRGKTLALGYLHRKADPEKPLHAGDAELQPF</sequence>
<feature type="domain" description="GCVT N-terminal" evidence="2">
    <location>
        <begin position="15"/>
        <end position="259"/>
    </location>
</feature>
<keyword evidence="4" id="KW-1185">Reference proteome</keyword>
<keyword evidence="1" id="KW-0809">Transit peptide</keyword>
<dbReference type="InterPro" id="IPR017703">
    <property type="entry name" value="YgfZ/GCV_T_CS"/>
</dbReference>